<evidence type="ECO:0000313" key="1">
    <source>
        <dbReference type="EMBL" id="KAK8580082.1"/>
    </source>
</evidence>
<accession>A0ABR2FGK8</accession>
<gene>
    <name evidence="1" type="ORF">V6N12_070368</name>
</gene>
<evidence type="ECO:0000313" key="2">
    <source>
        <dbReference type="Proteomes" id="UP001472677"/>
    </source>
</evidence>
<name>A0ABR2FGK8_9ROSI</name>
<keyword evidence="2" id="KW-1185">Reference proteome</keyword>
<reference evidence="1 2" key="1">
    <citation type="journal article" date="2024" name="G3 (Bethesda)">
        <title>Genome assembly of Hibiscus sabdariffa L. provides insights into metabolisms of medicinal natural products.</title>
        <authorList>
            <person name="Kim T."/>
        </authorList>
    </citation>
    <scope>NUCLEOTIDE SEQUENCE [LARGE SCALE GENOMIC DNA]</scope>
    <source>
        <strain evidence="1">TK-2024</strain>
        <tissue evidence="1">Old leaves</tissue>
    </source>
</reference>
<protein>
    <submittedName>
        <fullName evidence="1">Uncharacterized protein</fullName>
    </submittedName>
</protein>
<organism evidence="1 2">
    <name type="scientific">Hibiscus sabdariffa</name>
    <name type="common">roselle</name>
    <dbReference type="NCBI Taxonomy" id="183260"/>
    <lineage>
        <taxon>Eukaryota</taxon>
        <taxon>Viridiplantae</taxon>
        <taxon>Streptophyta</taxon>
        <taxon>Embryophyta</taxon>
        <taxon>Tracheophyta</taxon>
        <taxon>Spermatophyta</taxon>
        <taxon>Magnoliopsida</taxon>
        <taxon>eudicotyledons</taxon>
        <taxon>Gunneridae</taxon>
        <taxon>Pentapetalae</taxon>
        <taxon>rosids</taxon>
        <taxon>malvids</taxon>
        <taxon>Malvales</taxon>
        <taxon>Malvaceae</taxon>
        <taxon>Malvoideae</taxon>
        <taxon>Hibiscus</taxon>
    </lineage>
</organism>
<comment type="caution">
    <text evidence="1">The sequence shown here is derived from an EMBL/GenBank/DDBJ whole genome shotgun (WGS) entry which is preliminary data.</text>
</comment>
<sequence length="132" mass="14956">MGKIATTFLPSLIPHIIGIKCPDPTNEDAQISERPVSQFRFEAAWLFEESCEATVRRLWSDSSEALPGKLLTLSRGFSHWYKDLCRSKKASVTALQKRLEQLYDLPVSDAILEEIMGVKVDLNIEADKEEVF</sequence>
<dbReference type="Proteomes" id="UP001472677">
    <property type="component" value="Unassembled WGS sequence"/>
</dbReference>
<dbReference type="EMBL" id="JBBPBM010000006">
    <property type="protein sequence ID" value="KAK8580082.1"/>
    <property type="molecule type" value="Genomic_DNA"/>
</dbReference>
<proteinExistence type="predicted"/>